<feature type="transmembrane region" description="Helical" evidence="7">
    <location>
        <begin position="314"/>
        <end position="336"/>
    </location>
</feature>
<comment type="subcellular location">
    <subcellularLocation>
        <location evidence="1">Cell membrane</location>
        <topology evidence="1">Multi-pass membrane protein</topology>
    </subcellularLocation>
</comment>
<feature type="domain" description="Major facilitator superfamily (MFS) profile" evidence="8">
    <location>
        <begin position="24"/>
        <end position="403"/>
    </location>
</feature>
<keyword evidence="4 7" id="KW-0812">Transmembrane</keyword>
<dbReference type="Pfam" id="PF07690">
    <property type="entry name" value="MFS_1"/>
    <property type="match status" value="1"/>
</dbReference>
<organism evidence="9 10">
    <name type="scientific">Telluria mixta</name>
    <dbReference type="NCBI Taxonomy" id="34071"/>
    <lineage>
        <taxon>Bacteria</taxon>
        <taxon>Pseudomonadati</taxon>
        <taxon>Pseudomonadota</taxon>
        <taxon>Betaproteobacteria</taxon>
        <taxon>Burkholderiales</taxon>
        <taxon>Oxalobacteraceae</taxon>
        <taxon>Telluria group</taxon>
        <taxon>Telluria</taxon>
    </lineage>
</organism>
<dbReference type="InterPro" id="IPR011701">
    <property type="entry name" value="MFS"/>
</dbReference>
<feature type="transmembrane region" description="Helical" evidence="7">
    <location>
        <begin position="291"/>
        <end position="308"/>
    </location>
</feature>
<protein>
    <submittedName>
        <fullName evidence="9">MFS transporter</fullName>
    </submittedName>
</protein>
<evidence type="ECO:0000256" key="5">
    <source>
        <dbReference type="ARBA" id="ARBA00022989"/>
    </source>
</evidence>
<dbReference type="PROSITE" id="PS00216">
    <property type="entry name" value="SUGAR_TRANSPORT_1"/>
    <property type="match status" value="1"/>
</dbReference>
<feature type="transmembrane region" description="Helical" evidence="7">
    <location>
        <begin position="261"/>
        <end position="279"/>
    </location>
</feature>
<reference evidence="9" key="1">
    <citation type="submission" date="2022-08" db="EMBL/GenBank/DDBJ databases">
        <title>Reclassification of Massilia species as members of the genera Telluria, Duganella, Pseudoduganella, Mokoshia gen. nov. and Zemynaea gen. nov. using orthogonal and non-orthogonal genome-based approaches.</title>
        <authorList>
            <person name="Bowman J.P."/>
        </authorList>
    </citation>
    <scope>NUCLEOTIDE SEQUENCE</scope>
    <source>
        <strain evidence="9">LMG 11547</strain>
    </source>
</reference>
<feature type="transmembrane region" description="Helical" evidence="7">
    <location>
        <begin position="26"/>
        <end position="49"/>
    </location>
</feature>
<dbReference type="InterPro" id="IPR036259">
    <property type="entry name" value="MFS_trans_sf"/>
</dbReference>
<keyword evidence="6 7" id="KW-0472">Membrane</keyword>
<keyword evidence="10" id="KW-1185">Reference proteome</keyword>
<accession>A0ABT2C0S0</accession>
<dbReference type="SUPFAM" id="SSF103473">
    <property type="entry name" value="MFS general substrate transporter"/>
    <property type="match status" value="1"/>
</dbReference>
<dbReference type="CDD" id="cd17473">
    <property type="entry name" value="MFS_arabinose_efflux_permease_like"/>
    <property type="match status" value="1"/>
</dbReference>
<dbReference type="InterPro" id="IPR050171">
    <property type="entry name" value="MFS_Transporters"/>
</dbReference>
<evidence type="ECO:0000256" key="1">
    <source>
        <dbReference type="ARBA" id="ARBA00004651"/>
    </source>
</evidence>
<name>A0ABT2C0S0_9BURK</name>
<feature type="transmembrane region" description="Helical" evidence="7">
    <location>
        <begin position="379"/>
        <end position="398"/>
    </location>
</feature>
<keyword evidence="5 7" id="KW-1133">Transmembrane helix</keyword>
<dbReference type="InterPro" id="IPR020846">
    <property type="entry name" value="MFS_dom"/>
</dbReference>
<dbReference type="Proteomes" id="UP001165263">
    <property type="component" value="Unassembled WGS sequence"/>
</dbReference>
<evidence type="ECO:0000256" key="2">
    <source>
        <dbReference type="ARBA" id="ARBA00022448"/>
    </source>
</evidence>
<evidence type="ECO:0000256" key="7">
    <source>
        <dbReference type="SAM" id="Phobius"/>
    </source>
</evidence>
<evidence type="ECO:0000256" key="3">
    <source>
        <dbReference type="ARBA" id="ARBA00022475"/>
    </source>
</evidence>
<feature type="transmembrane region" description="Helical" evidence="7">
    <location>
        <begin position="61"/>
        <end position="81"/>
    </location>
</feature>
<dbReference type="PROSITE" id="PS50850">
    <property type="entry name" value="MFS"/>
    <property type="match status" value="1"/>
</dbReference>
<dbReference type="RefSeq" id="WP_259449374.1">
    <property type="nucleotide sequence ID" value="NZ_CP119520.1"/>
</dbReference>
<feature type="transmembrane region" description="Helical" evidence="7">
    <location>
        <begin position="93"/>
        <end position="111"/>
    </location>
</feature>
<evidence type="ECO:0000256" key="6">
    <source>
        <dbReference type="ARBA" id="ARBA00023136"/>
    </source>
</evidence>
<keyword evidence="2" id="KW-0813">Transport</keyword>
<dbReference type="Gene3D" id="1.20.1250.20">
    <property type="entry name" value="MFS general substrate transporter like domains"/>
    <property type="match status" value="1"/>
</dbReference>
<evidence type="ECO:0000256" key="4">
    <source>
        <dbReference type="ARBA" id="ARBA00022692"/>
    </source>
</evidence>
<gene>
    <name evidence="9" type="ORF">NX786_13020</name>
</gene>
<feature type="transmembrane region" description="Helical" evidence="7">
    <location>
        <begin position="220"/>
        <end position="241"/>
    </location>
</feature>
<feature type="transmembrane region" description="Helical" evidence="7">
    <location>
        <begin position="348"/>
        <end position="367"/>
    </location>
</feature>
<keyword evidence="3" id="KW-1003">Cell membrane</keyword>
<dbReference type="PANTHER" id="PTHR23517:SF3">
    <property type="entry name" value="INTEGRAL MEMBRANE TRANSPORT PROTEIN"/>
    <property type="match status" value="1"/>
</dbReference>
<feature type="transmembrane region" description="Helical" evidence="7">
    <location>
        <begin position="180"/>
        <end position="200"/>
    </location>
</feature>
<dbReference type="EMBL" id="JANUHC010000004">
    <property type="protein sequence ID" value="MCS0630259.1"/>
    <property type="molecule type" value="Genomic_DNA"/>
</dbReference>
<dbReference type="InterPro" id="IPR005829">
    <property type="entry name" value="Sugar_transporter_CS"/>
</dbReference>
<dbReference type="PANTHER" id="PTHR23517">
    <property type="entry name" value="RESISTANCE PROTEIN MDTM, PUTATIVE-RELATED-RELATED"/>
    <property type="match status" value="1"/>
</dbReference>
<evidence type="ECO:0000259" key="8">
    <source>
        <dbReference type="PROSITE" id="PS50850"/>
    </source>
</evidence>
<proteinExistence type="predicted"/>
<evidence type="ECO:0000313" key="10">
    <source>
        <dbReference type="Proteomes" id="UP001165263"/>
    </source>
</evidence>
<evidence type="ECO:0000313" key="9">
    <source>
        <dbReference type="EMBL" id="MCS0630259.1"/>
    </source>
</evidence>
<feature type="transmembrane region" description="Helical" evidence="7">
    <location>
        <begin position="151"/>
        <end position="174"/>
    </location>
</feature>
<comment type="caution">
    <text evidence="9">The sequence shown here is derived from an EMBL/GenBank/DDBJ whole genome shotgun (WGS) entry which is preliminary data.</text>
</comment>
<sequence length="412" mass="43646">MRSTSTRRPASAVSTVKREADWRQGWILVISGFLPVMAIIALAPTLPTLLGHFRDVPNPALMVPLLITAPSACIALLAPGAGAIADRFGRRPLLLWSMAFYAAGGLVPFAIDNFWAVVAGRVVIGIGEAGVLTVVNTLLADYFEEEARHRWLMLQGVVGSVLGTLTIASSGFLAAQGWQWPFLVYAVALPILLASLAFLFEPEPRRKQGHPGQASTASPFPYAIAFMVAGVTVLLSTIYYVQVINFSVLLKELGVADPQKIGLSMAIPSIGVPLGAIVFKLTTRYGAGAQIGLVFLGYAIGLSGIGLAPDYQVALAFAFIQQLANGIIVPALISWAQSKFSFEHRGRGMGWWASSFFAAQFLSPAVVNLMRGSVGNLQGAFLAFGLISAACAVVACLLRVRAGRAVHAQPGV</sequence>
<feature type="transmembrane region" description="Helical" evidence="7">
    <location>
        <begin position="117"/>
        <end position="139"/>
    </location>
</feature>